<gene>
    <name evidence="2" type="ORF">P4O66_008230</name>
</gene>
<dbReference type="EMBL" id="JAROKS010000013">
    <property type="protein sequence ID" value="KAK1797883.1"/>
    <property type="molecule type" value="Genomic_DNA"/>
</dbReference>
<evidence type="ECO:0000313" key="2">
    <source>
        <dbReference type="EMBL" id="KAK1797883.1"/>
    </source>
</evidence>
<evidence type="ECO:0000256" key="1">
    <source>
        <dbReference type="SAM" id="MobiDB-lite"/>
    </source>
</evidence>
<keyword evidence="3" id="KW-1185">Reference proteome</keyword>
<dbReference type="Proteomes" id="UP001239994">
    <property type="component" value="Unassembled WGS sequence"/>
</dbReference>
<reference evidence="2" key="1">
    <citation type="submission" date="2023-03" db="EMBL/GenBank/DDBJ databases">
        <title>Electrophorus voltai genome.</title>
        <authorList>
            <person name="Bian C."/>
        </authorList>
    </citation>
    <scope>NUCLEOTIDE SEQUENCE</scope>
    <source>
        <strain evidence="2">CB-2022</strain>
        <tissue evidence="2">Muscle</tissue>
    </source>
</reference>
<protein>
    <submittedName>
        <fullName evidence="2">Uncharacterized protein</fullName>
    </submittedName>
</protein>
<name>A0AAD9DYP8_9TELE</name>
<feature type="region of interest" description="Disordered" evidence="1">
    <location>
        <begin position="1"/>
        <end position="122"/>
    </location>
</feature>
<accession>A0AAD9DYP8</accession>
<proteinExistence type="predicted"/>
<evidence type="ECO:0000313" key="3">
    <source>
        <dbReference type="Proteomes" id="UP001239994"/>
    </source>
</evidence>
<dbReference type="AlphaFoldDB" id="A0AAD9DYP8"/>
<organism evidence="2 3">
    <name type="scientific">Electrophorus voltai</name>
    <dbReference type="NCBI Taxonomy" id="2609070"/>
    <lineage>
        <taxon>Eukaryota</taxon>
        <taxon>Metazoa</taxon>
        <taxon>Chordata</taxon>
        <taxon>Craniata</taxon>
        <taxon>Vertebrata</taxon>
        <taxon>Euteleostomi</taxon>
        <taxon>Actinopterygii</taxon>
        <taxon>Neopterygii</taxon>
        <taxon>Teleostei</taxon>
        <taxon>Ostariophysi</taxon>
        <taxon>Gymnotiformes</taxon>
        <taxon>Gymnotoidei</taxon>
        <taxon>Gymnotidae</taxon>
        <taxon>Electrophorus</taxon>
    </lineage>
</organism>
<feature type="non-terminal residue" evidence="2">
    <location>
        <position position="1"/>
    </location>
</feature>
<comment type="caution">
    <text evidence="2">The sequence shown here is derived from an EMBL/GenBank/DDBJ whole genome shotgun (WGS) entry which is preliminary data.</text>
</comment>
<sequence length="316" mass="32734">MEVEEDPHRDLPSHGDAKSSQSKEPPATKAPPRAHCPGASSLTRLASREVASSDEHTLLLKSKSPRVYTPMPKPHEGKKAAAPVPAPEPGDTAAACPNMHAAKPGQSPLPKMARDTPHQAGRSLTRLRTGGLAGVPSPFSGLANVCGGVHEPVPVTVSVPITLNVLVTLFPFVSVPVPVSVIVLVPVLPPDTLFALARGGLSGPPKSPFAVGLRALSWYGPQLSGLSVCLRSGGGTVKLKVKGKGIDDCVQTAESPEHLDVSVASSDMQRCTSAPVPDVLLPLTVLLSPAALGASQRRFASEALGRPLAKPCASWE</sequence>
<feature type="compositionally biased region" description="Basic and acidic residues" evidence="1">
    <location>
        <begin position="1"/>
        <end position="17"/>
    </location>
</feature>